<protein>
    <submittedName>
        <fullName evidence="1">Uncharacterized protein</fullName>
    </submittedName>
</protein>
<dbReference type="EMBL" id="CP144091">
    <property type="protein sequence ID" value="WWD10319.1"/>
    <property type="molecule type" value="Genomic_DNA"/>
</dbReference>
<sequence length="120" mass="13220">MSELVRQFVLYLIKPDKEAAFQQAFEKHNTELREAPKLIVTFHPASSAPAKLGVDINTDSLILIRSNSPLSGSQVDALFDAVQGAARDVGGAMCPVRDQQGQAVDPAESKWSRFRKKMHV</sequence>
<reference evidence="1 2" key="1">
    <citation type="submission" date="2024-01" db="EMBL/GenBank/DDBJ databases">
        <title>Comparative genomics of Cryptococcus and Kwoniella reveals pathogenesis evolution and contrasting modes of karyotype evolution via chromosome fusion or intercentromeric recombination.</title>
        <authorList>
            <person name="Coelho M.A."/>
            <person name="David-Palma M."/>
            <person name="Shea T."/>
            <person name="Bowers K."/>
            <person name="McGinley-Smith S."/>
            <person name="Mohammad A.W."/>
            <person name="Gnirke A."/>
            <person name="Yurkov A.M."/>
            <person name="Nowrousian M."/>
            <person name="Sun S."/>
            <person name="Cuomo C.A."/>
            <person name="Heitman J."/>
        </authorList>
    </citation>
    <scope>NUCLEOTIDE SEQUENCE [LARGE SCALE GENOMIC DNA]</scope>
    <source>
        <strain evidence="1 2">PYCC6329</strain>
    </source>
</reference>
<evidence type="ECO:0000313" key="2">
    <source>
        <dbReference type="Proteomes" id="UP001358614"/>
    </source>
</evidence>
<accession>A0AAX4KW07</accession>
<dbReference type="Proteomes" id="UP001358614">
    <property type="component" value="Chromosome 3"/>
</dbReference>
<dbReference type="AlphaFoldDB" id="A0AAX4KW07"/>
<proteinExistence type="predicted"/>
<dbReference type="KEGG" id="ker:91107255"/>
<gene>
    <name evidence="1" type="ORF">V865_008454</name>
</gene>
<dbReference type="RefSeq" id="XP_066088286.1">
    <property type="nucleotide sequence ID" value="XM_066232189.1"/>
</dbReference>
<dbReference type="GeneID" id="91107255"/>
<evidence type="ECO:0000313" key="1">
    <source>
        <dbReference type="EMBL" id="WWD10319.1"/>
    </source>
</evidence>
<keyword evidence="2" id="KW-1185">Reference proteome</keyword>
<name>A0AAX4KW07_9TREE</name>
<organism evidence="1 2">
    <name type="scientific">Kwoniella europaea PYCC6329</name>
    <dbReference type="NCBI Taxonomy" id="1423913"/>
    <lineage>
        <taxon>Eukaryota</taxon>
        <taxon>Fungi</taxon>
        <taxon>Dikarya</taxon>
        <taxon>Basidiomycota</taxon>
        <taxon>Agaricomycotina</taxon>
        <taxon>Tremellomycetes</taxon>
        <taxon>Tremellales</taxon>
        <taxon>Cryptococcaceae</taxon>
        <taxon>Kwoniella</taxon>
    </lineage>
</organism>